<evidence type="ECO:0000313" key="3">
    <source>
        <dbReference type="Proteomes" id="UP001500742"/>
    </source>
</evidence>
<organism evidence="2 3">
    <name type="scientific">Mucilaginibacter dorajii</name>
    <dbReference type="NCBI Taxonomy" id="692994"/>
    <lineage>
        <taxon>Bacteria</taxon>
        <taxon>Pseudomonadati</taxon>
        <taxon>Bacteroidota</taxon>
        <taxon>Sphingobacteriia</taxon>
        <taxon>Sphingobacteriales</taxon>
        <taxon>Sphingobacteriaceae</taxon>
        <taxon>Mucilaginibacter</taxon>
    </lineage>
</organism>
<comment type="caution">
    <text evidence="2">The sequence shown here is derived from an EMBL/GenBank/DDBJ whole genome shotgun (WGS) entry which is preliminary data.</text>
</comment>
<evidence type="ECO:0000256" key="1">
    <source>
        <dbReference type="SAM" id="Phobius"/>
    </source>
</evidence>
<evidence type="ECO:0008006" key="4">
    <source>
        <dbReference type="Google" id="ProtNLM"/>
    </source>
</evidence>
<keyword evidence="1" id="KW-0472">Membrane</keyword>
<keyword evidence="3" id="KW-1185">Reference proteome</keyword>
<name>A0ABP7R931_9SPHI</name>
<dbReference type="EMBL" id="BAAAZC010000053">
    <property type="protein sequence ID" value="GAA3993982.1"/>
    <property type="molecule type" value="Genomic_DNA"/>
</dbReference>
<protein>
    <recommendedName>
        <fullName evidence="4">DoxX family protein</fullName>
    </recommendedName>
</protein>
<gene>
    <name evidence="2" type="ORF">GCM10022210_55110</name>
</gene>
<evidence type="ECO:0000313" key="2">
    <source>
        <dbReference type="EMBL" id="GAA3993982.1"/>
    </source>
</evidence>
<accession>A0ABP7R931</accession>
<sequence>MFNKTVVMPKAQRPSGAGLAMPSFTGAGVIELIMGLVLIGLYRKLSDLYTFYNFFYNSALTFALSKYPCKK</sequence>
<dbReference type="Proteomes" id="UP001500742">
    <property type="component" value="Unassembled WGS sequence"/>
</dbReference>
<reference evidence="3" key="1">
    <citation type="journal article" date="2019" name="Int. J. Syst. Evol. Microbiol.">
        <title>The Global Catalogue of Microorganisms (GCM) 10K type strain sequencing project: providing services to taxonomists for standard genome sequencing and annotation.</title>
        <authorList>
            <consortium name="The Broad Institute Genomics Platform"/>
            <consortium name="The Broad Institute Genome Sequencing Center for Infectious Disease"/>
            <person name="Wu L."/>
            <person name="Ma J."/>
        </authorList>
    </citation>
    <scope>NUCLEOTIDE SEQUENCE [LARGE SCALE GENOMIC DNA]</scope>
    <source>
        <strain evidence="3">JCM 16601</strain>
    </source>
</reference>
<proteinExistence type="predicted"/>
<keyword evidence="1" id="KW-0812">Transmembrane</keyword>
<feature type="transmembrane region" description="Helical" evidence="1">
    <location>
        <begin position="21"/>
        <end position="42"/>
    </location>
</feature>
<keyword evidence="1" id="KW-1133">Transmembrane helix</keyword>